<dbReference type="AlphaFoldDB" id="A0A2S4N6J1"/>
<evidence type="ECO:0000313" key="3">
    <source>
        <dbReference type="Proteomes" id="UP000237056"/>
    </source>
</evidence>
<reference evidence="2 3" key="1">
    <citation type="submission" date="2018-01" db="EMBL/GenBank/DDBJ databases">
        <title>Genomic Encyclopedia of Type Strains, Phase I: the one thousand microbial genomes (KMG-I) project.</title>
        <authorList>
            <person name="Goeker M."/>
        </authorList>
    </citation>
    <scope>NUCLEOTIDE SEQUENCE [LARGE SCALE GENOMIC DNA]</scope>
    <source>
        <strain evidence="2 3">DSM 17960</strain>
    </source>
</reference>
<sequence>MSSFETNKDLLFAKVENYVKTTLDLYKLKLVDKTADTVSALLSGLSIAFVLAMFTLFINIGISLYIGKLLHDYYIGFIIVSGFYLILALVLIFFNKSLVKVPVSNLIIDKMLKDLDIDEIVTSVEKKEDYEKN</sequence>
<organism evidence="2 3">
    <name type="scientific">Flavobacterium croceum DSM 17960</name>
    <dbReference type="NCBI Taxonomy" id="1121886"/>
    <lineage>
        <taxon>Bacteria</taxon>
        <taxon>Pseudomonadati</taxon>
        <taxon>Bacteroidota</taxon>
        <taxon>Flavobacteriia</taxon>
        <taxon>Flavobacteriales</taxon>
        <taxon>Flavobacteriaceae</taxon>
        <taxon>Flavobacterium</taxon>
    </lineage>
</organism>
<accession>A0A2S4N6J1</accession>
<feature type="transmembrane region" description="Helical" evidence="1">
    <location>
        <begin position="73"/>
        <end position="94"/>
    </location>
</feature>
<dbReference type="EMBL" id="PQNY01000011">
    <property type="protein sequence ID" value="POS01334.1"/>
    <property type="molecule type" value="Genomic_DNA"/>
</dbReference>
<proteinExistence type="predicted"/>
<dbReference type="OrthoDB" id="678770at2"/>
<dbReference type="RefSeq" id="WP_103726441.1">
    <property type="nucleotide sequence ID" value="NZ_PQNY01000011.1"/>
</dbReference>
<dbReference type="Proteomes" id="UP000237056">
    <property type="component" value="Unassembled WGS sequence"/>
</dbReference>
<comment type="caution">
    <text evidence="2">The sequence shown here is derived from an EMBL/GenBank/DDBJ whole genome shotgun (WGS) entry which is preliminary data.</text>
</comment>
<evidence type="ECO:0000256" key="1">
    <source>
        <dbReference type="SAM" id="Phobius"/>
    </source>
</evidence>
<gene>
    <name evidence="2" type="ORF">Q361_11145</name>
</gene>
<keyword evidence="1" id="KW-1133">Transmembrane helix</keyword>
<keyword evidence="1" id="KW-0812">Transmembrane</keyword>
<evidence type="ECO:0000313" key="2">
    <source>
        <dbReference type="EMBL" id="POS01334.1"/>
    </source>
</evidence>
<protein>
    <submittedName>
        <fullName evidence="2">Putative superfamily III holin-X</fullName>
    </submittedName>
</protein>
<feature type="transmembrane region" description="Helical" evidence="1">
    <location>
        <begin position="38"/>
        <end position="67"/>
    </location>
</feature>
<keyword evidence="1" id="KW-0472">Membrane</keyword>
<name>A0A2S4N6J1_9FLAO</name>
<keyword evidence="3" id="KW-1185">Reference proteome</keyword>